<sequence>MSHASSPPPTPPLHPREHGSPREIASDALLGGRRELVIMHGSERYVLRQTRQGKLILTK</sequence>
<dbReference type="OrthoDB" id="6121157at2"/>
<accession>A0A1H9LZW7</accession>
<dbReference type="InterPro" id="IPR019600">
    <property type="entry name" value="Hemin_uptake_protein_HemP"/>
</dbReference>
<feature type="compositionally biased region" description="Pro residues" evidence="1">
    <location>
        <begin position="1"/>
        <end position="13"/>
    </location>
</feature>
<proteinExistence type="predicted"/>
<protein>
    <submittedName>
        <fullName evidence="2">Hemin uptake protein HemP</fullName>
    </submittedName>
</protein>
<feature type="region of interest" description="Disordered" evidence="1">
    <location>
        <begin position="1"/>
        <end position="28"/>
    </location>
</feature>
<evidence type="ECO:0000256" key="1">
    <source>
        <dbReference type="SAM" id="MobiDB-lite"/>
    </source>
</evidence>
<evidence type="ECO:0000313" key="2">
    <source>
        <dbReference type="EMBL" id="SER16962.1"/>
    </source>
</evidence>
<organism evidence="2 3">
    <name type="scientific">Faunimonas pinastri</name>
    <dbReference type="NCBI Taxonomy" id="1855383"/>
    <lineage>
        <taxon>Bacteria</taxon>
        <taxon>Pseudomonadati</taxon>
        <taxon>Pseudomonadota</taxon>
        <taxon>Alphaproteobacteria</taxon>
        <taxon>Hyphomicrobiales</taxon>
        <taxon>Afifellaceae</taxon>
        <taxon>Faunimonas</taxon>
    </lineage>
</organism>
<dbReference type="EMBL" id="FOFG01000012">
    <property type="protein sequence ID" value="SER16962.1"/>
    <property type="molecule type" value="Genomic_DNA"/>
</dbReference>
<dbReference type="Gene3D" id="2.10.70.10">
    <property type="entry name" value="Complement Module, domain 1"/>
    <property type="match status" value="1"/>
</dbReference>
<reference evidence="2 3" key="1">
    <citation type="submission" date="2016-10" db="EMBL/GenBank/DDBJ databases">
        <authorList>
            <person name="de Groot N.N."/>
        </authorList>
    </citation>
    <scope>NUCLEOTIDE SEQUENCE [LARGE SCALE GENOMIC DNA]</scope>
    <source>
        <strain evidence="2 3">A52C2</strain>
    </source>
</reference>
<dbReference type="AlphaFoldDB" id="A0A1H9LZW7"/>
<feature type="compositionally biased region" description="Basic and acidic residues" evidence="1">
    <location>
        <begin position="14"/>
        <end position="25"/>
    </location>
</feature>
<keyword evidence="3" id="KW-1185">Reference proteome</keyword>
<dbReference type="RefSeq" id="WP_092498045.1">
    <property type="nucleotide sequence ID" value="NZ_FOFG01000012.1"/>
</dbReference>
<dbReference type="STRING" id="1855383.SAMN05216548_11282"/>
<evidence type="ECO:0000313" key="3">
    <source>
        <dbReference type="Proteomes" id="UP000199647"/>
    </source>
</evidence>
<gene>
    <name evidence="2" type="ORF">SAMN05216548_11282</name>
</gene>
<dbReference type="Pfam" id="PF10636">
    <property type="entry name" value="hemP"/>
    <property type="match status" value="1"/>
</dbReference>
<name>A0A1H9LZW7_9HYPH</name>
<dbReference type="Proteomes" id="UP000199647">
    <property type="component" value="Unassembled WGS sequence"/>
</dbReference>